<dbReference type="EMBL" id="ON932078">
    <property type="protein sequence ID" value="UYA98622.1"/>
    <property type="molecule type" value="Genomic_DNA"/>
</dbReference>
<organism evidence="2 3">
    <name type="scientific">Xanthomonas phage vB_Xar_IVIA-DoCa4</name>
    <dbReference type="NCBI Taxonomy" id="2975531"/>
    <lineage>
        <taxon>Viruses</taxon>
        <taxon>Duplodnaviria</taxon>
        <taxon>Heunggongvirae</taxon>
        <taxon>Uroviricota</taxon>
        <taxon>Caudoviricetes</taxon>
        <taxon>Autographivirales</taxon>
        <taxon>Autonotataviridae</taxon>
        <taxon>Gujervirinae</taxon>
        <taxon>Pradovirus</taxon>
        <taxon>Pradovirus IVIADoCa4</taxon>
    </lineage>
</organism>
<dbReference type="Gene3D" id="2.60.40.1080">
    <property type="match status" value="1"/>
</dbReference>
<evidence type="ECO:0000313" key="3">
    <source>
        <dbReference type="Proteomes" id="UP001164571"/>
    </source>
</evidence>
<proteinExistence type="predicted"/>
<reference evidence="2" key="1">
    <citation type="submission" date="2022-07" db="EMBL/GenBank/DDBJ databases">
        <title>Comparative analysis of new lytic phages for the biological control of phytopathogenic Xanthomonas spp.</title>
        <authorList>
            <person name="Domingo-Calap M.L."/>
            <person name="Bernabeu-Gimeno M."/>
            <person name="Aure C.M."/>
            <person name="Marco-Noales E."/>
            <person name="Domingo-Calap P."/>
        </authorList>
    </citation>
    <scope>NUCLEOTIDE SEQUENCE</scope>
</reference>
<keyword evidence="3" id="KW-1185">Reference proteome</keyword>
<accession>A0A9X9JMQ3</accession>
<dbReference type="InterPro" id="IPR003343">
    <property type="entry name" value="Big_2"/>
</dbReference>
<evidence type="ECO:0000259" key="1">
    <source>
        <dbReference type="SMART" id="SM00635"/>
    </source>
</evidence>
<sequence length="162" mass="16191">MTVTGGNMLKSDFSNYTGLFGRGYYLVRELLALVEHAEKHPQTAAQLETLFNADVARVQAAIAAAKSRAESSGPGGGPLGNPATSLTLAPATASVAVGATTQLTATVVPADADGTTTYVSSDPEVATVSASGLVTGVAEGSATITATRGSKSDTSDITVTAE</sequence>
<dbReference type="Proteomes" id="UP001164571">
    <property type="component" value="Segment"/>
</dbReference>
<dbReference type="SUPFAM" id="SSF49373">
    <property type="entry name" value="Invasin/intimin cell-adhesion fragments"/>
    <property type="match status" value="1"/>
</dbReference>
<gene>
    <name evidence="2" type="ORF">IVIADoCa4_2</name>
</gene>
<dbReference type="SMART" id="SM00635">
    <property type="entry name" value="BID_2"/>
    <property type="match status" value="1"/>
</dbReference>
<name>A0A9X9JMQ3_9CAUD</name>
<dbReference type="InterPro" id="IPR008964">
    <property type="entry name" value="Invasin/intimin_cell_adhesion"/>
</dbReference>
<evidence type="ECO:0000313" key="2">
    <source>
        <dbReference type="EMBL" id="UYA98622.1"/>
    </source>
</evidence>
<dbReference type="Pfam" id="PF02368">
    <property type="entry name" value="Big_2"/>
    <property type="match status" value="1"/>
</dbReference>
<protein>
    <recommendedName>
        <fullName evidence="1">BIG2 domain-containing protein</fullName>
    </recommendedName>
</protein>
<feature type="domain" description="BIG2" evidence="1">
    <location>
        <begin position="82"/>
        <end position="158"/>
    </location>
</feature>